<dbReference type="InterPro" id="IPR008979">
    <property type="entry name" value="Galactose-bd-like_sf"/>
</dbReference>
<dbReference type="KEGG" id="ngr:NAEGRDRAFT_47614"/>
<feature type="region of interest" description="Disordered" evidence="1">
    <location>
        <begin position="379"/>
        <end position="415"/>
    </location>
</feature>
<dbReference type="Proteomes" id="UP000006671">
    <property type="component" value="Unassembled WGS sequence"/>
</dbReference>
<dbReference type="RefSeq" id="XP_002679626.1">
    <property type="nucleotide sequence ID" value="XM_002679580.1"/>
</dbReference>
<gene>
    <name evidence="2" type="ORF">NAEGRDRAFT_47614</name>
</gene>
<dbReference type="GeneID" id="8848790"/>
<evidence type="ECO:0000313" key="2">
    <source>
        <dbReference type="EMBL" id="EFC46882.1"/>
    </source>
</evidence>
<evidence type="ECO:0000256" key="1">
    <source>
        <dbReference type="SAM" id="MobiDB-lite"/>
    </source>
</evidence>
<organism evidence="3">
    <name type="scientific">Naegleria gruberi</name>
    <name type="common">Amoeba</name>
    <dbReference type="NCBI Taxonomy" id="5762"/>
    <lineage>
        <taxon>Eukaryota</taxon>
        <taxon>Discoba</taxon>
        <taxon>Heterolobosea</taxon>
        <taxon>Tetramitia</taxon>
        <taxon>Eutetramitia</taxon>
        <taxon>Vahlkampfiidae</taxon>
        <taxon>Naegleria</taxon>
    </lineage>
</organism>
<protein>
    <submittedName>
        <fullName evidence="2">Predicted protein</fullName>
    </submittedName>
</protein>
<reference evidence="2 3" key="1">
    <citation type="journal article" date="2010" name="Cell">
        <title>The genome of Naegleria gruberi illuminates early eukaryotic versatility.</title>
        <authorList>
            <person name="Fritz-Laylin L.K."/>
            <person name="Prochnik S.E."/>
            <person name="Ginger M.L."/>
            <person name="Dacks J.B."/>
            <person name="Carpenter M.L."/>
            <person name="Field M.C."/>
            <person name="Kuo A."/>
            <person name="Paredez A."/>
            <person name="Chapman J."/>
            <person name="Pham J."/>
            <person name="Shu S."/>
            <person name="Neupane R."/>
            <person name="Cipriano M."/>
            <person name="Mancuso J."/>
            <person name="Tu H."/>
            <person name="Salamov A."/>
            <person name="Lindquist E."/>
            <person name="Shapiro H."/>
            <person name="Lucas S."/>
            <person name="Grigoriev I.V."/>
            <person name="Cande W.Z."/>
            <person name="Fulton C."/>
            <person name="Rokhsar D.S."/>
            <person name="Dawson S.C."/>
        </authorList>
    </citation>
    <scope>NUCLEOTIDE SEQUENCE [LARGE SCALE GENOMIC DNA]</scope>
    <source>
        <strain evidence="2 3">NEG-M</strain>
    </source>
</reference>
<accession>D2V8Y2</accession>
<dbReference type="VEuPathDB" id="AmoebaDB:NAEGRDRAFT_47614"/>
<feature type="compositionally biased region" description="Basic and acidic residues" evidence="1">
    <location>
        <begin position="777"/>
        <end position="794"/>
    </location>
</feature>
<evidence type="ECO:0000313" key="3">
    <source>
        <dbReference type="Proteomes" id="UP000006671"/>
    </source>
</evidence>
<dbReference type="Gene3D" id="2.60.120.260">
    <property type="entry name" value="Galactose-binding domain-like"/>
    <property type="match status" value="1"/>
</dbReference>
<feature type="compositionally biased region" description="Polar residues" evidence="1">
    <location>
        <begin position="399"/>
        <end position="410"/>
    </location>
</feature>
<name>D2V8Y2_NAEGR</name>
<proteinExistence type="predicted"/>
<feature type="region of interest" description="Disordered" evidence="1">
    <location>
        <begin position="777"/>
        <end position="800"/>
    </location>
</feature>
<dbReference type="InParanoid" id="D2V8Y2"/>
<sequence>MSDGFIVLPTALIVKDPCKKSDNSLEGLLDQSGQHGCSTQYVMKPNVELKFDRIYQFTTLECVSNKKYPDDQQRLRGVDVSVRSNETDPWKAVCSFKEGNGIQLINLNVAARFIKFDRFGKGEVAFGRLWVRASDALPVNIKTKAGEIIQVSNVQESAVVDNLDEPQYTEGEISVIAPTKLVLSSKDTWGNNTIEGLLDETGKYGVCTQNGSKQNVVLTFNRVYLFTLLEFKACRLGENNQFGLLENTQIEYKQLESQEWIPLREIKKSDIKKHPESNYIHFDTPVKARAFKFSKLGNGFVQLFIGMLKLFGYHPYTDIKTVSGVVSRYNAQSGTTSVPVVVQATPIVTSQPTTSQPVVQPVVSQPVVATPKPQVAQPVVQQTPVTTTQPKPQTTQPVIAQQPQTSQPIVVSSDEPKFTSGEINCVPPLELKQSSKDTWGDNSLQGLFDDSGKLGACTARGSNNYIEIKYGAVYLFTYLEYKSSKLGDNMQLDCLQNVRIEYRVKESDSWTIYGHIKRSDIKLRPQVNTIEFTTPIKARYWRFCKEDNENLFFGMIRLYGYCDYVPIQTKGGVILSVKEALAQWEPKFTGPEVNLIPIKELISKGESRRENTVEGLLDDSGDYGYTTASHQKEIELEFEHVYLLTHVEYMTLSLSNDPVFYLKGTKIESKVKDSDPWTLVSTIEKDSIQLGPLVNTITFTEPIKAKRLRLVAADSCLEIGMFRPFGYAPFVAVKTKSGPLLSKEEYAKFLEDPYPGCQEINLIKPVSLYRNTSNARQKADPKAIEDLSKPDGKEGFSTSSGTSSFIEMAFDRVYNFRVMTFRNHEKSDQYEKKDGTGRYQTCSLIDTLVEYKLTNRDNWLTYRKVYSLTTSVKGVFMLDFGEVGLKAKHIRFVQKPHQGMTGTLAAGMMRFYAFAPAQQVKIGSELHKEIKVELSRKENPQVTKLSPSNLVDPIYTESTCPDVNVVAPIKILTSQNSNKANNSIEGILDDNGKYGTSIAQSVHNYLILEFEAVFQFKYFEFMKHEKIQFSDELKTSLVLYSKVNENDLWTRVRPLSGNFYHWPKLNIIKFDGEGINARFFKFERVCGDFSFGMIQFFAVAPFVPYNSLNGVILSREQQEAPHLTPYKGNQVNCLVPDEIYVGLDEDEVLGNKQPSSLETEQRAENTIAGLLDDSAEYGICSEYGTLIIGYNKIQFFKYIEYYTHALYDEKNQKKFASDIQVYYKIRLNEPWIPFGKNMEQSKVYPNLNRFELSDSSTGFKAKYWKFETRDVLLLGTFKLFGFGEFIAAPTVTGTLRPVNHDFATDKLNIKDLVALEKYYSKYVSEKFKPISEGMGPVKQLDNDLSKLVNPILAGTSQINIILPDSSTSTNIQTRSSFTPIYINIGKVEFELLNLRFVNPTNTTISVVSMKIEYLDHDKKWIPFTYAADVTYWQPALIKTFVKNKFTEEVEVVYKESTDQGEYVHLSNFNINPGETVNYNVNGKTICEGENPEYNNHATSLVPHYFPYPSTFKFSLVDSLGETKTVEVVYMHPELKEIQDPQKFKETAKLRDQDFFAEVSDNVNRINSFVGVRADPSGEGIILFNSAITKENESTKKFDLGQLRFGYENKKQEEQLLWDAKGKYCSAKFYLLSDPELHYRAFAIKVVANSLSKANHIERVYSIYEILQHLKPLAISNKE</sequence>
<dbReference type="EMBL" id="GG738857">
    <property type="protein sequence ID" value="EFC46882.1"/>
    <property type="molecule type" value="Genomic_DNA"/>
</dbReference>
<dbReference type="SUPFAM" id="SSF49785">
    <property type="entry name" value="Galactose-binding domain-like"/>
    <property type="match status" value="1"/>
</dbReference>
<feature type="compositionally biased region" description="Low complexity" evidence="1">
    <location>
        <begin position="379"/>
        <end position="398"/>
    </location>
</feature>
<keyword evidence="3" id="KW-1185">Reference proteome</keyword>